<dbReference type="Proteomes" id="UP000540423">
    <property type="component" value="Unassembled WGS sequence"/>
</dbReference>
<evidence type="ECO:0000256" key="2">
    <source>
        <dbReference type="SAM" id="SignalP"/>
    </source>
</evidence>
<sequence>MSRYPRTAVAAVAATACLAAITSCGYGPSGPPRAPRTEPLTEADLRSVLPAGDPFQDFIARPYPEATETPAPISAPESTRLSPESPKACGALVDFEMDRVRHRPAAHVWARMTRRGDEGKDIDFTKLNSVRLSSYSVKEASTVMDSLSQALLTCSYFIAYTMNYGDQDAAIVIGERKAPDAGDDAVAFTWTVSGIAMNQTVPITVVRTGGVLTTYSGAVPADIPQKQHEKIRALITGTSG</sequence>
<evidence type="ECO:0000313" key="4">
    <source>
        <dbReference type="Proteomes" id="UP000540423"/>
    </source>
</evidence>
<comment type="caution">
    <text evidence="3">The sequence shown here is derived from an EMBL/GenBank/DDBJ whole genome shotgun (WGS) entry which is preliminary data.</text>
</comment>
<dbReference type="AlphaFoldDB" id="A0A7X0HMH0"/>
<dbReference type="EMBL" id="JACHEM010000041">
    <property type="protein sequence ID" value="MBB6440163.1"/>
    <property type="molecule type" value="Genomic_DNA"/>
</dbReference>
<feature type="region of interest" description="Disordered" evidence="1">
    <location>
        <begin position="66"/>
        <end position="85"/>
    </location>
</feature>
<feature type="signal peptide" evidence="2">
    <location>
        <begin position="1"/>
        <end position="19"/>
    </location>
</feature>
<evidence type="ECO:0000313" key="3">
    <source>
        <dbReference type="EMBL" id="MBB6440163.1"/>
    </source>
</evidence>
<keyword evidence="2" id="KW-0732">Signal</keyword>
<protein>
    <recommendedName>
        <fullName evidence="5">Lipoprotein</fullName>
    </recommendedName>
</protein>
<gene>
    <name evidence="3" type="ORF">HNQ79_006676</name>
</gene>
<name>A0A7X0HMH0_9ACTN</name>
<organism evidence="3 4">
    <name type="scientific">Streptomyces candidus</name>
    <dbReference type="NCBI Taxonomy" id="67283"/>
    <lineage>
        <taxon>Bacteria</taxon>
        <taxon>Bacillati</taxon>
        <taxon>Actinomycetota</taxon>
        <taxon>Actinomycetes</taxon>
        <taxon>Kitasatosporales</taxon>
        <taxon>Streptomycetaceae</taxon>
        <taxon>Streptomyces</taxon>
    </lineage>
</organism>
<evidence type="ECO:0008006" key="5">
    <source>
        <dbReference type="Google" id="ProtNLM"/>
    </source>
</evidence>
<proteinExistence type="predicted"/>
<dbReference type="PROSITE" id="PS51257">
    <property type="entry name" value="PROKAR_LIPOPROTEIN"/>
    <property type="match status" value="1"/>
</dbReference>
<feature type="chain" id="PRO_5038822348" description="Lipoprotein" evidence="2">
    <location>
        <begin position="20"/>
        <end position="240"/>
    </location>
</feature>
<keyword evidence="4" id="KW-1185">Reference proteome</keyword>
<dbReference type="RefSeq" id="WP_185036616.1">
    <property type="nucleotide sequence ID" value="NZ_BNBN01000018.1"/>
</dbReference>
<accession>A0A7X0HMH0</accession>
<evidence type="ECO:0000256" key="1">
    <source>
        <dbReference type="SAM" id="MobiDB-lite"/>
    </source>
</evidence>
<reference evidence="3 4" key="1">
    <citation type="submission" date="2020-08" db="EMBL/GenBank/DDBJ databases">
        <title>Genomic Encyclopedia of Type Strains, Phase IV (KMG-IV): sequencing the most valuable type-strain genomes for metagenomic binning, comparative biology and taxonomic classification.</title>
        <authorList>
            <person name="Goeker M."/>
        </authorList>
    </citation>
    <scope>NUCLEOTIDE SEQUENCE [LARGE SCALE GENOMIC DNA]</scope>
    <source>
        <strain evidence="3 4">DSM 40141</strain>
    </source>
</reference>